<dbReference type="EMBL" id="JAQQWM010000008">
    <property type="protein sequence ID" value="KAK8052955.1"/>
    <property type="molecule type" value="Genomic_DNA"/>
</dbReference>
<keyword evidence="3" id="KW-1185">Reference proteome</keyword>
<sequence>MATTFHDFSKLPPELRHNVWECYLEDDKSGRHVVAKQGPATNMVMSISPTKPLASPLLRVNREARLTFLDSFNVSFDVYKKQPRCIFTAKSVQGHTLKTVDRSGMSSGLKLARRHVGVVHLRPEMDVFVFRLEVRNGSADRSSEYRMLHEYTTKRLSVEKMQQYVHHILGLGSFWPSPRRRNNAIHPGFPRPRYSGPHPQTYRYIDMHYNCHCRQDHCRWEDWEDVRWSAAETPREFNRAMVQAKVCVRTLWVNA</sequence>
<evidence type="ECO:0000313" key="2">
    <source>
        <dbReference type="EMBL" id="KAK8052955.1"/>
    </source>
</evidence>
<evidence type="ECO:0000313" key="3">
    <source>
        <dbReference type="Proteomes" id="UP001446871"/>
    </source>
</evidence>
<feature type="domain" description="2EXR" evidence="1">
    <location>
        <begin position="5"/>
        <end position="81"/>
    </location>
</feature>
<protein>
    <recommendedName>
        <fullName evidence="1">2EXR domain-containing protein</fullName>
    </recommendedName>
</protein>
<reference evidence="2 3" key="1">
    <citation type="submission" date="2023-01" db="EMBL/GenBank/DDBJ databases">
        <title>Analysis of 21 Apiospora genomes using comparative genomics revels a genus with tremendous synthesis potential of carbohydrate active enzymes and secondary metabolites.</title>
        <authorList>
            <person name="Sorensen T."/>
        </authorList>
    </citation>
    <scope>NUCLEOTIDE SEQUENCE [LARGE SCALE GENOMIC DNA]</scope>
    <source>
        <strain evidence="2 3">CBS 83171</strain>
    </source>
</reference>
<name>A0ABR1U4E8_9PEZI</name>
<dbReference type="Proteomes" id="UP001446871">
    <property type="component" value="Unassembled WGS sequence"/>
</dbReference>
<comment type="caution">
    <text evidence="2">The sequence shown here is derived from an EMBL/GenBank/DDBJ whole genome shotgun (WGS) entry which is preliminary data.</text>
</comment>
<dbReference type="InterPro" id="IPR045518">
    <property type="entry name" value="2EXR"/>
</dbReference>
<organism evidence="2 3">
    <name type="scientific">Apiospora saccharicola</name>
    <dbReference type="NCBI Taxonomy" id="335842"/>
    <lineage>
        <taxon>Eukaryota</taxon>
        <taxon>Fungi</taxon>
        <taxon>Dikarya</taxon>
        <taxon>Ascomycota</taxon>
        <taxon>Pezizomycotina</taxon>
        <taxon>Sordariomycetes</taxon>
        <taxon>Xylariomycetidae</taxon>
        <taxon>Amphisphaeriales</taxon>
        <taxon>Apiosporaceae</taxon>
        <taxon>Apiospora</taxon>
    </lineage>
</organism>
<proteinExistence type="predicted"/>
<accession>A0ABR1U4E8</accession>
<evidence type="ECO:0000259" key="1">
    <source>
        <dbReference type="Pfam" id="PF20150"/>
    </source>
</evidence>
<dbReference type="Pfam" id="PF20150">
    <property type="entry name" value="2EXR"/>
    <property type="match status" value="1"/>
</dbReference>
<gene>
    <name evidence="2" type="ORF">PG996_012256</name>
</gene>